<reference evidence="2" key="1">
    <citation type="submission" date="2020-03" db="EMBL/GenBank/DDBJ databases">
        <title>The deep terrestrial virosphere.</title>
        <authorList>
            <person name="Holmfeldt K."/>
            <person name="Nilsson E."/>
            <person name="Simone D."/>
            <person name="Lopez-Fernandez M."/>
            <person name="Wu X."/>
            <person name="de Brujin I."/>
            <person name="Lundin D."/>
            <person name="Andersson A."/>
            <person name="Bertilsson S."/>
            <person name="Dopson M."/>
        </authorList>
    </citation>
    <scope>NUCLEOTIDE SEQUENCE</scope>
    <source>
        <strain evidence="3">MM415A01289</strain>
        <strain evidence="2">TM448A01177</strain>
        <strain evidence="4">TM448B02179</strain>
    </source>
</reference>
<sequence length="198" mass="22818">MSEIQLQTRNNLYGFDYLEPDNRRRNDQYNLGEEEESKPLKYEIKQLWQRSHEIVNLSATGYKNKEIAQILNISPVTVSNTLNGKLGQHKLSEVRQDRDIEAKKTVEKIRVLTNKALNVYHEIFDNESGQATLRDQKSVADTVVLELSGLRVPTKVQSHSVYTNLTRDEIEAFKQRGIKAAQIFTPIIDVDEESDKDE</sequence>
<keyword evidence="2" id="KW-0238">DNA-binding</keyword>
<dbReference type="GO" id="GO:0003677">
    <property type="term" value="F:DNA binding"/>
    <property type="evidence" value="ECO:0007669"/>
    <property type="project" value="UniProtKB-KW"/>
</dbReference>
<evidence type="ECO:0000313" key="2">
    <source>
        <dbReference type="EMBL" id="QJA48887.1"/>
    </source>
</evidence>
<dbReference type="Pfam" id="PF00196">
    <property type="entry name" value="GerE"/>
    <property type="match status" value="1"/>
</dbReference>
<dbReference type="EMBL" id="MT144888">
    <property type="protein sequence ID" value="QJI00959.1"/>
    <property type="molecule type" value="Genomic_DNA"/>
</dbReference>
<evidence type="ECO:0000313" key="4">
    <source>
        <dbReference type="EMBL" id="QJI00959.1"/>
    </source>
</evidence>
<evidence type="ECO:0000259" key="1">
    <source>
        <dbReference type="Pfam" id="PF00196"/>
    </source>
</evidence>
<name>A0A6H1ZNI9_9ZZZZ</name>
<protein>
    <submittedName>
        <fullName evidence="2">Putative LuxR-type DNA-binding HTH domain containing protein</fullName>
    </submittedName>
</protein>
<evidence type="ECO:0000313" key="3">
    <source>
        <dbReference type="EMBL" id="QJA77529.1"/>
    </source>
</evidence>
<accession>A0A6H1ZNI9</accession>
<dbReference type="InterPro" id="IPR016032">
    <property type="entry name" value="Sig_transdc_resp-reg_C-effctor"/>
</dbReference>
<dbReference type="InterPro" id="IPR000792">
    <property type="entry name" value="Tscrpt_reg_LuxR_C"/>
</dbReference>
<dbReference type="EMBL" id="MT142287">
    <property type="protein sequence ID" value="QJA77529.1"/>
    <property type="molecule type" value="Genomic_DNA"/>
</dbReference>
<dbReference type="AlphaFoldDB" id="A0A6H1ZNI9"/>
<organism evidence="2">
    <name type="scientific">viral metagenome</name>
    <dbReference type="NCBI Taxonomy" id="1070528"/>
    <lineage>
        <taxon>unclassified sequences</taxon>
        <taxon>metagenomes</taxon>
        <taxon>organismal metagenomes</taxon>
    </lineage>
</organism>
<dbReference type="SUPFAM" id="SSF46894">
    <property type="entry name" value="C-terminal effector domain of the bipartite response regulators"/>
    <property type="match status" value="1"/>
</dbReference>
<gene>
    <name evidence="3" type="ORF">MM415A01289_0015</name>
    <name evidence="2" type="ORF">TM448A01177_0015</name>
    <name evidence="4" type="ORF">TM448B02179_0001</name>
</gene>
<dbReference type="Gene3D" id="1.10.10.10">
    <property type="entry name" value="Winged helix-like DNA-binding domain superfamily/Winged helix DNA-binding domain"/>
    <property type="match status" value="1"/>
</dbReference>
<dbReference type="GO" id="GO:0006355">
    <property type="term" value="P:regulation of DNA-templated transcription"/>
    <property type="evidence" value="ECO:0007669"/>
    <property type="project" value="InterPro"/>
</dbReference>
<dbReference type="EMBL" id="MT144107">
    <property type="protein sequence ID" value="QJA48887.1"/>
    <property type="molecule type" value="Genomic_DNA"/>
</dbReference>
<feature type="domain" description="HTH luxR-type" evidence="1">
    <location>
        <begin position="47"/>
        <end position="80"/>
    </location>
</feature>
<proteinExistence type="predicted"/>
<dbReference type="InterPro" id="IPR036388">
    <property type="entry name" value="WH-like_DNA-bd_sf"/>
</dbReference>